<organism evidence="13 14">
    <name type="scientific">Penicillium angulare</name>
    <dbReference type="NCBI Taxonomy" id="116970"/>
    <lineage>
        <taxon>Eukaryota</taxon>
        <taxon>Fungi</taxon>
        <taxon>Dikarya</taxon>
        <taxon>Ascomycota</taxon>
        <taxon>Pezizomycotina</taxon>
        <taxon>Eurotiomycetes</taxon>
        <taxon>Eurotiomycetidae</taxon>
        <taxon>Eurotiales</taxon>
        <taxon>Aspergillaceae</taxon>
        <taxon>Penicillium</taxon>
    </lineage>
</organism>
<feature type="compositionally biased region" description="Polar residues" evidence="7">
    <location>
        <begin position="306"/>
        <end position="320"/>
    </location>
</feature>
<feature type="transmembrane region" description="Helical" evidence="8">
    <location>
        <begin position="605"/>
        <end position="630"/>
    </location>
</feature>
<evidence type="ECO:0000256" key="1">
    <source>
        <dbReference type="ARBA" id="ARBA00004141"/>
    </source>
</evidence>
<feature type="compositionally biased region" description="Basic and acidic residues" evidence="7">
    <location>
        <begin position="442"/>
        <end position="463"/>
    </location>
</feature>
<dbReference type="InterPro" id="IPR003864">
    <property type="entry name" value="CSC1/OSCA1-like_7TM"/>
</dbReference>
<feature type="compositionally biased region" description="Basic and acidic residues" evidence="7">
    <location>
        <begin position="960"/>
        <end position="997"/>
    </location>
</feature>
<feature type="compositionally biased region" description="Acidic residues" evidence="7">
    <location>
        <begin position="947"/>
        <end position="959"/>
    </location>
</feature>
<evidence type="ECO:0000256" key="5">
    <source>
        <dbReference type="ARBA" id="ARBA00022989"/>
    </source>
</evidence>
<feature type="domain" description="CSC1/OSCA1-like 7TM region" evidence="9">
    <location>
        <begin position="603"/>
        <end position="875"/>
    </location>
</feature>
<reference evidence="13" key="2">
    <citation type="journal article" date="2023" name="IMA Fungus">
        <title>Comparative genomic study of the Penicillium genus elucidates a diverse pangenome and 15 lateral gene transfer events.</title>
        <authorList>
            <person name="Petersen C."/>
            <person name="Sorensen T."/>
            <person name="Nielsen M.R."/>
            <person name="Sondergaard T.E."/>
            <person name="Sorensen J.L."/>
            <person name="Fitzpatrick D.A."/>
            <person name="Frisvad J.C."/>
            <person name="Nielsen K.L."/>
        </authorList>
    </citation>
    <scope>NUCLEOTIDE SEQUENCE</scope>
    <source>
        <strain evidence="13">IBT 30069</strain>
    </source>
</reference>
<feature type="domain" description="CSC1/OSCA1-like N-terminal transmembrane" evidence="11">
    <location>
        <begin position="26"/>
        <end position="190"/>
    </location>
</feature>
<evidence type="ECO:0000256" key="4">
    <source>
        <dbReference type="ARBA" id="ARBA00022692"/>
    </source>
</evidence>
<dbReference type="PANTHER" id="PTHR13018">
    <property type="entry name" value="PROBABLE MEMBRANE PROTEIN DUF221-RELATED"/>
    <property type="match status" value="1"/>
</dbReference>
<evidence type="ECO:0000256" key="8">
    <source>
        <dbReference type="SAM" id="Phobius"/>
    </source>
</evidence>
<dbReference type="EMBL" id="JAPQKH010000002">
    <property type="protein sequence ID" value="KAJ5113791.1"/>
    <property type="molecule type" value="Genomic_DNA"/>
</dbReference>
<feature type="region of interest" description="Disordered" evidence="7">
    <location>
        <begin position="392"/>
        <end position="482"/>
    </location>
</feature>
<dbReference type="Proteomes" id="UP001149165">
    <property type="component" value="Unassembled WGS sequence"/>
</dbReference>
<evidence type="ECO:0000259" key="9">
    <source>
        <dbReference type="Pfam" id="PF02714"/>
    </source>
</evidence>
<proteinExistence type="inferred from homology"/>
<dbReference type="Pfam" id="PF13967">
    <property type="entry name" value="RSN1_TM"/>
    <property type="match status" value="1"/>
</dbReference>
<evidence type="ECO:0000256" key="6">
    <source>
        <dbReference type="ARBA" id="ARBA00023136"/>
    </source>
</evidence>
<dbReference type="Pfam" id="PF12621">
    <property type="entry name" value="PHM7_ext"/>
    <property type="match status" value="1"/>
</dbReference>
<evidence type="ECO:0000313" key="13">
    <source>
        <dbReference type="EMBL" id="KAJ5113791.1"/>
    </source>
</evidence>
<dbReference type="PANTHER" id="PTHR13018:SF20">
    <property type="entry name" value="SPORULATION-SPECIFIC PROTEIN 75"/>
    <property type="match status" value="1"/>
</dbReference>
<evidence type="ECO:0000313" key="14">
    <source>
        <dbReference type="Proteomes" id="UP001149165"/>
    </source>
</evidence>
<dbReference type="GO" id="GO:0005227">
    <property type="term" value="F:calcium-activated cation channel activity"/>
    <property type="evidence" value="ECO:0007669"/>
    <property type="project" value="InterPro"/>
</dbReference>
<dbReference type="Pfam" id="PF14703">
    <property type="entry name" value="PHM7_cyt"/>
    <property type="match status" value="2"/>
</dbReference>
<keyword evidence="3" id="KW-0813">Transport</keyword>
<dbReference type="InterPro" id="IPR045122">
    <property type="entry name" value="Csc1-like"/>
</dbReference>
<keyword evidence="6 8" id="KW-0472">Membrane</keyword>
<dbReference type="InterPro" id="IPR022257">
    <property type="entry name" value="PHM7_ext"/>
</dbReference>
<feature type="transmembrane region" description="Helical" evidence="8">
    <location>
        <begin position="650"/>
        <end position="675"/>
    </location>
</feature>
<dbReference type="InterPro" id="IPR027815">
    <property type="entry name" value="CSC1/OSCA1-like_cyt"/>
</dbReference>
<accession>A0A9W9KQ56</accession>
<evidence type="ECO:0008006" key="15">
    <source>
        <dbReference type="Google" id="ProtNLM"/>
    </source>
</evidence>
<feature type="transmembrane region" description="Helical" evidence="8">
    <location>
        <begin position="818"/>
        <end position="836"/>
    </location>
</feature>
<feature type="domain" description="CSC1/OSCA1-like cytosolic" evidence="12">
    <location>
        <begin position="214"/>
        <end position="286"/>
    </location>
</feature>
<keyword evidence="14" id="KW-1185">Reference proteome</keyword>
<name>A0A9W9KQ56_9EURO</name>
<dbReference type="Pfam" id="PF02714">
    <property type="entry name" value="RSN1_7TM"/>
    <property type="match status" value="1"/>
</dbReference>
<sequence>MGNALIDALEQAGSKSSGEEGESLSSFLASLATSIVVFVVEFCVFLILKDRLTRIYQPRTYLVSDRERTAPSPPGIFRWIAPVFQTPDAELIQRSGLDAYFFLRYLRMLLKIFIPLAFLLIPVLIPVNYAGGKGTTLIDVSTNSTARYTETGLDKLAWGNVKPTQTHRYWAHLIMAIIAIVYICFTFFYELRVYIRMRQAYMTSPQHRLRASATTVLVTAIPQKWLSYDALNNLFDVFPGGVRNIWVNRNLDELNDKVKRRRKVALKLEAAETSLIRKCKEVQVKRLKAERKKEKKENKGKVSADDQVQQTVPEKTSPQTLMGPGVSSGNPHQAHTLAEVLHRQPEENQRQGTLNRVPHMVFDPAKAVAGAVTQGVGKLGKGVLGGLRKVEGGFEHKPTHTGVRVDNPASEQTDAQTVPAYSGPEEQSQAPTGLDQGSLPQDRIEEEGKIQREGHLDGQRVTESDGQYPIAYNEGHEDTEQEEPLWKKYIEPKDRDTWRLPWFKWDPWPTIWLIGKKVDTIDYCRKELARLNVEIETDQESPEKFPLMNSAFIQFNHQVGAHMACQSVTHYLPKQMAPRIVEISPDDVIWDNMSLKWWERYLRTFAVVTVICVLIVTWAIPVAFTGLISQLSYLEDTFSWLSWLGQLPNWLISAIQGILPTAFLAILMAILPAILRFLCKQQGVFNGMAVEMTVQSYFFAFLFVQIFVVVTISSSLASILQGSGDVSSWPSLLANDVPKASNYFFSYMLLRAMSVSAGALMQIVSLIKWFILDPILNNTARSKWDRATNLIHVKWGSFFPVYTTLAAIGMIYCVVAPLILIFNIITFSAFWFTYRYRTLYVTKFRFDTGGLLFPRAINQLFTGLYVMELALIILFFLVRDAEDKVSCKGQAIVMIFVLAGTICYQFLLSEAFGPLIRYLPVTLEDEAIKRDEEFKRAQTARLTAAIDDSDDENDDDDEYKEDRDDLPHNDINKPHQEKDIELDNLGTDEKTDNKDPSRTLGIRPRGWTAEWHPNPLRVNSATPSSAVSSLRESIARDTEGQGHFPQNMGNLFAGINDELEDLTPEERDELTQRAFRHEALRAKRPVIWIPRDDLGVSDDEIYRTQQFSKHIWVSNEYQALDEKGKTIFSRRPPDFSDLELIQL</sequence>
<reference evidence="13" key="1">
    <citation type="submission" date="2022-11" db="EMBL/GenBank/DDBJ databases">
        <authorList>
            <person name="Petersen C."/>
        </authorList>
    </citation>
    <scope>NUCLEOTIDE SEQUENCE</scope>
    <source>
        <strain evidence="13">IBT 30069</strain>
    </source>
</reference>
<feature type="region of interest" description="Disordered" evidence="7">
    <location>
        <begin position="941"/>
        <end position="1022"/>
    </location>
</feature>
<feature type="domain" description="CSC1/OSCA1-like cytosolic" evidence="12">
    <location>
        <begin position="501"/>
        <end position="592"/>
    </location>
</feature>
<dbReference type="InterPro" id="IPR032880">
    <property type="entry name" value="CSC1/OSCA1-like_N"/>
</dbReference>
<keyword evidence="5 8" id="KW-1133">Transmembrane helix</keyword>
<feature type="transmembrane region" description="Helical" evidence="8">
    <location>
        <begin position="169"/>
        <end position="189"/>
    </location>
</feature>
<evidence type="ECO:0000259" key="11">
    <source>
        <dbReference type="Pfam" id="PF13967"/>
    </source>
</evidence>
<feature type="transmembrane region" description="Helical" evidence="8">
    <location>
        <begin position="27"/>
        <end position="48"/>
    </location>
</feature>
<protein>
    <recommendedName>
        <fullName evidence="15">DUF221-domain-containing protein</fullName>
    </recommendedName>
</protein>
<evidence type="ECO:0000256" key="2">
    <source>
        <dbReference type="ARBA" id="ARBA00007779"/>
    </source>
</evidence>
<feature type="transmembrane region" description="Helical" evidence="8">
    <location>
        <begin position="857"/>
        <end position="878"/>
    </location>
</feature>
<feature type="transmembrane region" description="Helical" evidence="8">
    <location>
        <begin position="890"/>
        <end position="908"/>
    </location>
</feature>
<feature type="compositionally biased region" description="Basic and acidic residues" evidence="7">
    <location>
        <begin position="291"/>
        <end position="304"/>
    </location>
</feature>
<evidence type="ECO:0000256" key="7">
    <source>
        <dbReference type="SAM" id="MobiDB-lite"/>
    </source>
</evidence>
<comment type="caution">
    <text evidence="13">The sequence shown here is derived from an EMBL/GenBank/DDBJ whole genome shotgun (WGS) entry which is preliminary data.</text>
</comment>
<dbReference type="GO" id="GO:0005886">
    <property type="term" value="C:plasma membrane"/>
    <property type="evidence" value="ECO:0007669"/>
    <property type="project" value="TreeGrafter"/>
</dbReference>
<feature type="transmembrane region" description="Helical" evidence="8">
    <location>
        <begin position="696"/>
        <end position="720"/>
    </location>
</feature>
<dbReference type="AlphaFoldDB" id="A0A9W9KQ56"/>
<feature type="transmembrane region" description="Helical" evidence="8">
    <location>
        <begin position="112"/>
        <end position="131"/>
    </location>
</feature>
<feature type="region of interest" description="Disordered" evidence="7">
    <location>
        <begin position="288"/>
        <end position="331"/>
    </location>
</feature>
<feature type="transmembrane region" description="Helical" evidence="8">
    <location>
        <begin position="748"/>
        <end position="772"/>
    </location>
</feature>
<dbReference type="OrthoDB" id="1076608at2759"/>
<feature type="domain" description="10TM putative phosphate transporter extracellular tail" evidence="10">
    <location>
        <begin position="1063"/>
        <end position="1134"/>
    </location>
</feature>
<evidence type="ECO:0000256" key="3">
    <source>
        <dbReference type="ARBA" id="ARBA00022448"/>
    </source>
</evidence>
<comment type="similarity">
    <text evidence="2">Belongs to the CSC1 (TC 1.A.17) family.</text>
</comment>
<keyword evidence="4 8" id="KW-0812">Transmembrane</keyword>
<gene>
    <name evidence="13" type="ORF">N7456_002325</name>
</gene>
<evidence type="ECO:0000259" key="12">
    <source>
        <dbReference type="Pfam" id="PF14703"/>
    </source>
</evidence>
<evidence type="ECO:0000259" key="10">
    <source>
        <dbReference type="Pfam" id="PF12621"/>
    </source>
</evidence>
<comment type="subcellular location">
    <subcellularLocation>
        <location evidence="1">Membrane</location>
        <topology evidence="1">Multi-pass membrane protein</topology>
    </subcellularLocation>
</comment>